<dbReference type="InterPro" id="IPR015943">
    <property type="entry name" value="WD40/YVTN_repeat-like_dom_sf"/>
</dbReference>
<gene>
    <name evidence="2" type="ORF">RFI_22448</name>
</gene>
<dbReference type="EMBL" id="ASPP01019656">
    <property type="protein sequence ID" value="ETO14915.1"/>
    <property type="molecule type" value="Genomic_DNA"/>
</dbReference>
<protein>
    <submittedName>
        <fullName evidence="2">Uncharacterized protein</fullName>
    </submittedName>
</protein>
<organism evidence="2 3">
    <name type="scientific">Reticulomyxa filosa</name>
    <dbReference type="NCBI Taxonomy" id="46433"/>
    <lineage>
        <taxon>Eukaryota</taxon>
        <taxon>Sar</taxon>
        <taxon>Rhizaria</taxon>
        <taxon>Retaria</taxon>
        <taxon>Foraminifera</taxon>
        <taxon>Monothalamids</taxon>
        <taxon>Reticulomyxidae</taxon>
        <taxon>Reticulomyxa</taxon>
    </lineage>
</organism>
<accession>X6MPD2</accession>
<dbReference type="Proteomes" id="UP000023152">
    <property type="component" value="Unassembled WGS sequence"/>
</dbReference>
<dbReference type="Gene3D" id="2.130.10.10">
    <property type="entry name" value="YVTN repeat-like/Quinoprotein amine dehydrogenase"/>
    <property type="match status" value="1"/>
</dbReference>
<keyword evidence="1" id="KW-1133">Transmembrane helix</keyword>
<evidence type="ECO:0000313" key="2">
    <source>
        <dbReference type="EMBL" id="ETO14915.1"/>
    </source>
</evidence>
<keyword evidence="1" id="KW-0472">Membrane</keyword>
<dbReference type="SUPFAM" id="SSF50978">
    <property type="entry name" value="WD40 repeat-like"/>
    <property type="match status" value="1"/>
</dbReference>
<evidence type="ECO:0000256" key="1">
    <source>
        <dbReference type="SAM" id="Phobius"/>
    </source>
</evidence>
<feature type="transmembrane region" description="Helical" evidence="1">
    <location>
        <begin position="106"/>
        <end position="127"/>
    </location>
</feature>
<proteinExistence type="predicted"/>
<keyword evidence="1" id="KW-0812">Transmembrane</keyword>
<evidence type="ECO:0000313" key="3">
    <source>
        <dbReference type="Proteomes" id="UP000023152"/>
    </source>
</evidence>
<keyword evidence="3" id="KW-1185">Reference proteome</keyword>
<sequence length="269" mass="31535">MKKHLDLSIAYIHAMQNKVNNSNESREQETAIKISKMDISTFLKEKAKSNKVIYEMDKKLLKSKIYFLFVFLFNGQKQNNQCYNLSIHTSRQLPTINLDLSRSFKLLNIFIGYTILIIQHLMVGNIFVWPNKSNFSIDIHSLCFGCNFHRIITIVIIVPFDKIIRLWDIETIKQFICFQNKNSMRNVKYYVMNGNIICFKSVDKTVLLWDARSKKQTRIFNGHIDYVTFVDHSSFVSNGNNEIEIDRSHIICPGSQFVFGMFRSISNYI</sequence>
<reference evidence="2 3" key="1">
    <citation type="journal article" date="2013" name="Curr. Biol.">
        <title>The Genome of the Foraminiferan Reticulomyxa filosa.</title>
        <authorList>
            <person name="Glockner G."/>
            <person name="Hulsmann N."/>
            <person name="Schleicher M."/>
            <person name="Noegel A.A."/>
            <person name="Eichinger L."/>
            <person name="Gallinger C."/>
            <person name="Pawlowski J."/>
            <person name="Sierra R."/>
            <person name="Euteneuer U."/>
            <person name="Pillet L."/>
            <person name="Moustafa A."/>
            <person name="Platzer M."/>
            <person name="Groth M."/>
            <person name="Szafranski K."/>
            <person name="Schliwa M."/>
        </authorList>
    </citation>
    <scope>NUCLEOTIDE SEQUENCE [LARGE SCALE GENOMIC DNA]</scope>
</reference>
<dbReference type="InterPro" id="IPR036322">
    <property type="entry name" value="WD40_repeat_dom_sf"/>
</dbReference>
<comment type="caution">
    <text evidence="2">The sequence shown here is derived from an EMBL/GenBank/DDBJ whole genome shotgun (WGS) entry which is preliminary data.</text>
</comment>
<feature type="transmembrane region" description="Helical" evidence="1">
    <location>
        <begin position="139"/>
        <end position="160"/>
    </location>
</feature>
<dbReference type="AlphaFoldDB" id="X6MPD2"/>
<name>X6MPD2_RETFI</name>